<organism evidence="3">
    <name type="scientific">Timema monikensis</name>
    <dbReference type="NCBI Taxonomy" id="170555"/>
    <lineage>
        <taxon>Eukaryota</taxon>
        <taxon>Metazoa</taxon>
        <taxon>Ecdysozoa</taxon>
        <taxon>Arthropoda</taxon>
        <taxon>Hexapoda</taxon>
        <taxon>Insecta</taxon>
        <taxon>Pterygota</taxon>
        <taxon>Neoptera</taxon>
        <taxon>Polyneoptera</taxon>
        <taxon>Phasmatodea</taxon>
        <taxon>Timematodea</taxon>
        <taxon>Timematoidea</taxon>
        <taxon>Timematidae</taxon>
        <taxon>Timema</taxon>
    </lineage>
</organism>
<dbReference type="GO" id="GO:0005794">
    <property type="term" value="C:Golgi apparatus"/>
    <property type="evidence" value="ECO:0007669"/>
    <property type="project" value="TreeGrafter"/>
</dbReference>
<evidence type="ECO:0000313" key="3">
    <source>
        <dbReference type="EMBL" id="CAD7429545.1"/>
    </source>
</evidence>
<reference evidence="3" key="1">
    <citation type="submission" date="2020-11" db="EMBL/GenBank/DDBJ databases">
        <authorList>
            <person name="Tran Van P."/>
        </authorList>
    </citation>
    <scope>NUCLEOTIDE SEQUENCE</scope>
</reference>
<feature type="domain" description="Stealth protein CR1 conserved region 1" evidence="2">
    <location>
        <begin position="96"/>
        <end position="121"/>
    </location>
</feature>
<accession>A0A7R9E8Q1</accession>
<gene>
    <name evidence="3" type="ORF">TMSB3V08_LOCUS6322</name>
</gene>
<dbReference type="GO" id="GO:0016256">
    <property type="term" value="P:N-glycan processing to lysosome"/>
    <property type="evidence" value="ECO:0007669"/>
    <property type="project" value="TreeGrafter"/>
</dbReference>
<dbReference type="PANTHER" id="PTHR24045:SF0">
    <property type="entry name" value="N-ACETYLGLUCOSAMINE-1-PHOSPHOTRANSFERASE SUBUNITS ALPHA_BETA"/>
    <property type="match status" value="1"/>
</dbReference>
<evidence type="ECO:0000259" key="2">
    <source>
        <dbReference type="Pfam" id="PF17101"/>
    </source>
</evidence>
<dbReference type="GO" id="GO:0046835">
    <property type="term" value="P:carbohydrate phosphorylation"/>
    <property type="evidence" value="ECO:0007669"/>
    <property type="project" value="TreeGrafter"/>
</dbReference>
<proteinExistence type="predicted"/>
<dbReference type="PANTHER" id="PTHR24045">
    <property type="match status" value="1"/>
</dbReference>
<sequence>MIPTMCAHAADSNIETVAPKTSAKHICISKQQEFLYVCIIQAVLLNKEFQVMAMKCLDMIQCWMLWNKEKYNSLSSPYSDNILTKSLQHQLCQKVPIDVVYTWVNGSDPILIKQIAKYRDAFYEELSKQCPYTNCVPSHVVSLRFAVEIQSLGDIDFRASISRVQWMVVGKGDGGENIGGFWGGQGVKLGLLKMLERSVDVRGSGGCSRDRRRWVHGWSIVSLSSSLGSSVGGPCRRGGCIPSRELTIRRVDEGWRVIGQSPGNTKSRWEVRICPGNMESRWEVGDSCGRIGSDEMLLPTNKDDLICSFHNGGSPGLGHH</sequence>
<dbReference type="AlphaFoldDB" id="A0A7R9E8Q1"/>
<dbReference type="InterPro" id="IPR047141">
    <property type="entry name" value="Stealth"/>
</dbReference>
<protein>
    <recommendedName>
        <fullName evidence="2">Stealth protein CR1 conserved region 1 domain-containing protein</fullName>
    </recommendedName>
</protein>
<name>A0A7R9E8Q1_9NEOP</name>
<dbReference type="GO" id="GO:0003976">
    <property type="term" value="F:UDP-N-acetylglucosamine-lysosomal-enzyme N-acetylglucosaminephosphotransferase activity"/>
    <property type="evidence" value="ECO:0007669"/>
    <property type="project" value="TreeGrafter"/>
</dbReference>
<dbReference type="InterPro" id="IPR031358">
    <property type="entry name" value="Stealth_CR1"/>
</dbReference>
<dbReference type="Pfam" id="PF17101">
    <property type="entry name" value="Stealth_CR1"/>
    <property type="match status" value="1"/>
</dbReference>
<evidence type="ECO:0000256" key="1">
    <source>
        <dbReference type="ARBA" id="ARBA00022679"/>
    </source>
</evidence>
<keyword evidence="1" id="KW-0808">Transferase</keyword>
<dbReference type="EMBL" id="OB794118">
    <property type="protein sequence ID" value="CAD7429545.1"/>
    <property type="molecule type" value="Genomic_DNA"/>
</dbReference>